<gene>
    <name evidence="3" type="ordered locus">Os11g0284400</name>
    <name evidence="3" type="ORF">OSNPB_110284400</name>
</gene>
<keyword evidence="4" id="KW-1185">Reference proteome</keyword>
<feature type="chain" id="PRO_5006057350" evidence="1">
    <location>
        <begin position="23"/>
        <end position="219"/>
    </location>
</feature>
<reference evidence="3 4" key="3">
    <citation type="journal article" date="2013" name="Rice">
        <title>Improvement of the Oryza sativa Nipponbare reference genome using next generation sequence and optical map data.</title>
        <authorList>
            <person name="Kawahara Y."/>
            <person name="de la Bastide M."/>
            <person name="Hamilton J.P."/>
            <person name="Kanamori H."/>
            <person name="McCombie W.R."/>
            <person name="Ouyang S."/>
            <person name="Schwartz D.C."/>
            <person name="Tanaka T."/>
            <person name="Wu J."/>
            <person name="Zhou S."/>
            <person name="Childs K.L."/>
            <person name="Davidson R.M."/>
            <person name="Lin H."/>
            <person name="Quesada-Ocampo L."/>
            <person name="Vaillancourt B."/>
            <person name="Sakai H."/>
            <person name="Lee S.S."/>
            <person name="Kim J."/>
            <person name="Numa H."/>
            <person name="Itoh T."/>
            <person name="Buell C.R."/>
            <person name="Matsumoto T."/>
        </authorList>
    </citation>
    <scope>NUCLEOTIDE SEQUENCE [LARGE SCALE GENOMIC DNA]</scope>
    <source>
        <strain evidence="4">cv. Nipponbare</strain>
    </source>
</reference>
<sequence length="219" mass="24529">MGYRGPTAKIFILLSLLSLTFSAEPRKEEFVNHSVVKMFQMAAVETEPSTFYGSQSSISVWEPYLCTGRPPRYTGAVVVDPDMYGDNHAHFEIAWIWDVWVLLFGEELVGYWPGELFTDLSGAANMIGWMGVASAATGEPFPPMGSGYSPDEGEGRAAFFTDVNAVLLHMTAGYISSLVEPDARQVHWSLMGQRVFVVLISKLWCFVRLMRAREKQRSR</sequence>
<keyword evidence="1" id="KW-0732">Signal</keyword>
<protein>
    <submittedName>
        <fullName evidence="3">Os11g0284400 protein</fullName>
    </submittedName>
</protein>
<dbReference type="EMBL" id="AP014967">
    <property type="protein sequence ID" value="BAT13612.1"/>
    <property type="molecule type" value="Genomic_DNA"/>
</dbReference>
<feature type="domain" description="Neprosin PEP catalytic" evidence="2">
    <location>
        <begin position="100"/>
        <end position="166"/>
    </location>
</feature>
<dbReference type="PANTHER" id="PTHR31589:SF251">
    <property type="entry name" value="OS11G0284600 PROTEIN"/>
    <property type="match status" value="1"/>
</dbReference>
<evidence type="ECO:0000259" key="2">
    <source>
        <dbReference type="Pfam" id="PF03080"/>
    </source>
</evidence>
<dbReference type="InterPro" id="IPR004314">
    <property type="entry name" value="Neprosin"/>
</dbReference>
<dbReference type="InParanoid" id="A0A0P0Y1G2"/>
<evidence type="ECO:0000256" key="1">
    <source>
        <dbReference type="SAM" id="SignalP"/>
    </source>
</evidence>
<evidence type="ECO:0000313" key="4">
    <source>
        <dbReference type="Proteomes" id="UP000059680"/>
    </source>
</evidence>
<reference evidence="3 4" key="2">
    <citation type="journal article" date="2013" name="Plant Cell Physiol.">
        <title>Rice Annotation Project Database (RAP-DB): an integrative and interactive database for rice genomics.</title>
        <authorList>
            <person name="Sakai H."/>
            <person name="Lee S.S."/>
            <person name="Tanaka T."/>
            <person name="Numa H."/>
            <person name="Kim J."/>
            <person name="Kawahara Y."/>
            <person name="Wakimoto H."/>
            <person name="Yang C.C."/>
            <person name="Iwamoto M."/>
            <person name="Abe T."/>
            <person name="Yamada Y."/>
            <person name="Muto A."/>
            <person name="Inokuchi H."/>
            <person name="Ikemura T."/>
            <person name="Matsumoto T."/>
            <person name="Sasaki T."/>
            <person name="Itoh T."/>
        </authorList>
    </citation>
    <scope>NUCLEOTIDE SEQUENCE [LARGE SCALE GENOMIC DNA]</scope>
    <source>
        <strain evidence="4">cv. Nipponbare</strain>
    </source>
</reference>
<organism evidence="3 4">
    <name type="scientific">Oryza sativa subsp. japonica</name>
    <name type="common">Rice</name>
    <dbReference type="NCBI Taxonomy" id="39947"/>
    <lineage>
        <taxon>Eukaryota</taxon>
        <taxon>Viridiplantae</taxon>
        <taxon>Streptophyta</taxon>
        <taxon>Embryophyta</taxon>
        <taxon>Tracheophyta</taxon>
        <taxon>Spermatophyta</taxon>
        <taxon>Magnoliopsida</taxon>
        <taxon>Liliopsida</taxon>
        <taxon>Poales</taxon>
        <taxon>Poaceae</taxon>
        <taxon>BOP clade</taxon>
        <taxon>Oryzoideae</taxon>
        <taxon>Oryzeae</taxon>
        <taxon>Oryzinae</taxon>
        <taxon>Oryza</taxon>
        <taxon>Oryza sativa</taxon>
    </lineage>
</organism>
<dbReference type="STRING" id="39947.A0A0P0Y1G2"/>
<feature type="signal peptide" evidence="1">
    <location>
        <begin position="1"/>
        <end position="22"/>
    </location>
</feature>
<accession>A0A0P0Y1G2</accession>
<dbReference type="Proteomes" id="UP000059680">
    <property type="component" value="Chromosome 11"/>
</dbReference>
<name>A0A0P0Y1G2_ORYSJ</name>
<proteinExistence type="predicted"/>
<dbReference type="AlphaFoldDB" id="A0A0P0Y1G2"/>
<dbReference type="InterPro" id="IPR053168">
    <property type="entry name" value="Glutamic_endopeptidase"/>
</dbReference>
<reference evidence="4" key="1">
    <citation type="journal article" date="2005" name="Nature">
        <title>The map-based sequence of the rice genome.</title>
        <authorList>
            <consortium name="International rice genome sequencing project (IRGSP)"/>
            <person name="Matsumoto T."/>
            <person name="Wu J."/>
            <person name="Kanamori H."/>
            <person name="Katayose Y."/>
            <person name="Fujisawa M."/>
            <person name="Namiki N."/>
            <person name="Mizuno H."/>
            <person name="Yamamoto K."/>
            <person name="Antonio B.A."/>
            <person name="Baba T."/>
            <person name="Sakata K."/>
            <person name="Nagamura Y."/>
            <person name="Aoki H."/>
            <person name="Arikawa K."/>
            <person name="Arita K."/>
            <person name="Bito T."/>
            <person name="Chiden Y."/>
            <person name="Fujitsuka N."/>
            <person name="Fukunaka R."/>
            <person name="Hamada M."/>
            <person name="Harada C."/>
            <person name="Hayashi A."/>
            <person name="Hijishita S."/>
            <person name="Honda M."/>
            <person name="Hosokawa S."/>
            <person name="Ichikawa Y."/>
            <person name="Idonuma A."/>
            <person name="Iijima M."/>
            <person name="Ikeda M."/>
            <person name="Ikeno M."/>
            <person name="Ito K."/>
            <person name="Ito S."/>
            <person name="Ito T."/>
            <person name="Ito Y."/>
            <person name="Ito Y."/>
            <person name="Iwabuchi A."/>
            <person name="Kamiya K."/>
            <person name="Karasawa W."/>
            <person name="Kurita K."/>
            <person name="Katagiri S."/>
            <person name="Kikuta A."/>
            <person name="Kobayashi H."/>
            <person name="Kobayashi N."/>
            <person name="Machita K."/>
            <person name="Maehara T."/>
            <person name="Masukawa M."/>
            <person name="Mizubayashi T."/>
            <person name="Mukai Y."/>
            <person name="Nagasaki H."/>
            <person name="Nagata Y."/>
            <person name="Naito S."/>
            <person name="Nakashima M."/>
            <person name="Nakama Y."/>
            <person name="Nakamichi Y."/>
            <person name="Nakamura M."/>
            <person name="Meguro A."/>
            <person name="Negishi M."/>
            <person name="Ohta I."/>
            <person name="Ohta T."/>
            <person name="Okamoto M."/>
            <person name="Ono N."/>
            <person name="Saji S."/>
            <person name="Sakaguchi M."/>
            <person name="Sakai K."/>
            <person name="Shibata M."/>
            <person name="Shimokawa T."/>
            <person name="Song J."/>
            <person name="Takazaki Y."/>
            <person name="Terasawa K."/>
            <person name="Tsugane M."/>
            <person name="Tsuji K."/>
            <person name="Ueda S."/>
            <person name="Waki K."/>
            <person name="Yamagata H."/>
            <person name="Yamamoto M."/>
            <person name="Yamamoto S."/>
            <person name="Yamane H."/>
            <person name="Yoshiki S."/>
            <person name="Yoshihara R."/>
            <person name="Yukawa K."/>
            <person name="Zhong H."/>
            <person name="Yano M."/>
            <person name="Yuan Q."/>
            <person name="Ouyang S."/>
            <person name="Liu J."/>
            <person name="Jones K.M."/>
            <person name="Gansberger K."/>
            <person name="Moffat K."/>
            <person name="Hill J."/>
            <person name="Bera J."/>
            <person name="Fadrosh D."/>
            <person name="Jin S."/>
            <person name="Johri S."/>
            <person name="Kim M."/>
            <person name="Overton L."/>
            <person name="Reardon M."/>
            <person name="Tsitrin T."/>
            <person name="Vuong H."/>
            <person name="Weaver B."/>
            <person name="Ciecko A."/>
            <person name="Tallon L."/>
            <person name="Jackson J."/>
            <person name="Pai G."/>
            <person name="Aken S.V."/>
            <person name="Utterback T."/>
            <person name="Reidmuller S."/>
            <person name="Feldblyum T."/>
            <person name="Hsiao J."/>
            <person name="Zismann V."/>
            <person name="Iobst S."/>
            <person name="de Vazeille A.R."/>
            <person name="Buell C.R."/>
            <person name="Ying K."/>
            <person name="Li Y."/>
            <person name="Lu T."/>
            <person name="Huang Y."/>
            <person name="Zhao Q."/>
            <person name="Feng Q."/>
            <person name="Zhang L."/>
            <person name="Zhu J."/>
            <person name="Weng Q."/>
            <person name="Mu J."/>
            <person name="Lu Y."/>
            <person name="Fan D."/>
            <person name="Liu Y."/>
            <person name="Guan J."/>
            <person name="Zhang Y."/>
            <person name="Yu S."/>
            <person name="Liu X."/>
            <person name="Zhang Y."/>
            <person name="Hong G."/>
            <person name="Han B."/>
            <person name="Choisne N."/>
            <person name="Demange N."/>
            <person name="Orjeda G."/>
            <person name="Samain S."/>
            <person name="Cattolico L."/>
            <person name="Pelletier E."/>
            <person name="Couloux A."/>
            <person name="Segurens B."/>
            <person name="Wincker P."/>
            <person name="D'Hont A."/>
            <person name="Scarpelli C."/>
            <person name="Weissenbach J."/>
            <person name="Salanoubat M."/>
            <person name="Quetier F."/>
            <person name="Yu Y."/>
            <person name="Kim H.R."/>
            <person name="Rambo T."/>
            <person name="Currie J."/>
            <person name="Collura K."/>
            <person name="Luo M."/>
            <person name="Yang T."/>
            <person name="Ammiraju J.S.S."/>
            <person name="Engler F."/>
            <person name="Soderlund C."/>
            <person name="Wing R.A."/>
            <person name="Palmer L.E."/>
            <person name="de la Bastide M."/>
            <person name="Spiegel L."/>
            <person name="Nascimento L."/>
            <person name="Zutavern T."/>
            <person name="O'Shaughnessy A."/>
            <person name="Dike S."/>
            <person name="Dedhia N."/>
            <person name="Preston R."/>
            <person name="Balija V."/>
            <person name="McCombie W.R."/>
            <person name="Chow T."/>
            <person name="Chen H."/>
            <person name="Chung M."/>
            <person name="Chen C."/>
            <person name="Shaw J."/>
            <person name="Wu H."/>
            <person name="Hsiao K."/>
            <person name="Chao Y."/>
            <person name="Chu M."/>
            <person name="Cheng C."/>
            <person name="Hour A."/>
            <person name="Lee P."/>
            <person name="Lin S."/>
            <person name="Lin Y."/>
            <person name="Liou J."/>
            <person name="Liu S."/>
            <person name="Hsing Y."/>
            <person name="Raghuvanshi S."/>
            <person name="Mohanty A."/>
            <person name="Bharti A.K."/>
            <person name="Gaur A."/>
            <person name="Gupta V."/>
            <person name="Kumar D."/>
            <person name="Ravi V."/>
            <person name="Vij S."/>
            <person name="Kapur A."/>
            <person name="Khurana P."/>
            <person name="Khurana P."/>
            <person name="Khurana J.P."/>
            <person name="Tyagi A.K."/>
            <person name="Gaikwad K."/>
            <person name="Singh A."/>
            <person name="Dalal V."/>
            <person name="Srivastava S."/>
            <person name="Dixit A."/>
            <person name="Pal A.K."/>
            <person name="Ghazi I.A."/>
            <person name="Yadav M."/>
            <person name="Pandit A."/>
            <person name="Bhargava A."/>
            <person name="Sureshbabu K."/>
            <person name="Batra K."/>
            <person name="Sharma T.R."/>
            <person name="Mohapatra T."/>
            <person name="Singh N.K."/>
            <person name="Messing J."/>
            <person name="Nelson A.B."/>
            <person name="Fuks G."/>
            <person name="Kavchok S."/>
            <person name="Keizer G."/>
            <person name="Linton E."/>
            <person name="Llaca V."/>
            <person name="Song R."/>
            <person name="Tanyolac B."/>
            <person name="Young S."/>
            <person name="Ho-Il K."/>
            <person name="Hahn J.H."/>
            <person name="Sangsakoo G."/>
            <person name="Vanavichit A."/>
            <person name="de Mattos Luiz.A.T."/>
            <person name="Zimmer P.D."/>
            <person name="Malone G."/>
            <person name="Dellagostin O."/>
            <person name="de Oliveira A.C."/>
            <person name="Bevan M."/>
            <person name="Bancroft I."/>
            <person name="Minx P."/>
            <person name="Cordum H."/>
            <person name="Wilson R."/>
            <person name="Cheng Z."/>
            <person name="Jin W."/>
            <person name="Jiang J."/>
            <person name="Leong S.A."/>
            <person name="Iwama H."/>
            <person name="Gojobori T."/>
            <person name="Itoh T."/>
            <person name="Niimura Y."/>
            <person name="Fujii Y."/>
            <person name="Habara T."/>
            <person name="Sakai H."/>
            <person name="Sato Y."/>
            <person name="Wilson G."/>
            <person name="Kumar K."/>
            <person name="McCouch S."/>
            <person name="Juretic N."/>
            <person name="Hoen D."/>
            <person name="Wright S."/>
            <person name="Bruskiewich R."/>
            <person name="Bureau T."/>
            <person name="Miyao A."/>
            <person name="Hirochika H."/>
            <person name="Nishikawa T."/>
            <person name="Kadowaki K."/>
            <person name="Sugiura M."/>
            <person name="Burr B."/>
            <person name="Sasaki T."/>
        </authorList>
    </citation>
    <scope>NUCLEOTIDE SEQUENCE [LARGE SCALE GENOMIC DNA]</scope>
    <source>
        <strain evidence="4">cv. Nipponbare</strain>
    </source>
</reference>
<evidence type="ECO:0000313" key="3">
    <source>
        <dbReference type="EMBL" id="BAT13612.1"/>
    </source>
</evidence>
<dbReference type="PANTHER" id="PTHR31589">
    <property type="entry name" value="PROTEIN, PUTATIVE (DUF239)-RELATED-RELATED"/>
    <property type="match status" value="1"/>
</dbReference>
<dbReference type="Pfam" id="PF03080">
    <property type="entry name" value="Neprosin"/>
    <property type="match status" value="1"/>
</dbReference>
<dbReference type="PaxDb" id="39947-A0A0P0Y1G2"/>